<protein>
    <submittedName>
        <fullName evidence="6">ProP effector</fullName>
    </submittedName>
</protein>
<dbReference type="Pfam" id="PF04352">
    <property type="entry name" value="ProQ"/>
    <property type="match status" value="1"/>
</dbReference>
<dbReference type="GO" id="GO:0033592">
    <property type="term" value="F:RNA strand annealing activity"/>
    <property type="evidence" value="ECO:0007669"/>
    <property type="project" value="InterPro"/>
</dbReference>
<reference evidence="6 7" key="1">
    <citation type="submission" date="2016-10" db="EMBL/GenBank/DDBJ databases">
        <authorList>
            <person name="de Groot N.N."/>
        </authorList>
    </citation>
    <scope>NUCLEOTIDE SEQUENCE [LARGE SCALE GENOMIC DNA]</scope>
    <source>
        <strain evidence="6 7">CGMCC 1.6291</strain>
    </source>
</reference>
<evidence type="ECO:0000313" key="7">
    <source>
        <dbReference type="Proteomes" id="UP000199657"/>
    </source>
</evidence>
<sequence>MATSETQKRQRAERTRAFLDQLMEQFPACFTRDREQIRPLAIGIQKSLRDALARNPETEETPGWLVRQALALYTRSPAYLDATIARRNRIHLDGSDAGEVSDEAVRYAQERRDEQKKRRAAKRKQHAKAAKPRKPSAEERKQQKLEALARKFNA</sequence>
<dbReference type="GO" id="GO:0034057">
    <property type="term" value="F:RNA strand-exchange activity"/>
    <property type="evidence" value="ECO:0007669"/>
    <property type="project" value="InterPro"/>
</dbReference>
<dbReference type="RefSeq" id="WP_091645566.1">
    <property type="nucleotide sequence ID" value="NZ_FOEG01000009.1"/>
</dbReference>
<evidence type="ECO:0000256" key="4">
    <source>
        <dbReference type="SAM" id="MobiDB-lite"/>
    </source>
</evidence>
<dbReference type="SMART" id="SM00945">
    <property type="entry name" value="ProQ"/>
    <property type="match status" value="1"/>
</dbReference>
<name>A0A1H8V345_9GAMM</name>
<dbReference type="GO" id="GO:0005829">
    <property type="term" value="C:cytosol"/>
    <property type="evidence" value="ECO:0007669"/>
    <property type="project" value="TreeGrafter"/>
</dbReference>
<dbReference type="PANTHER" id="PTHR38106">
    <property type="entry name" value="RNA CHAPERONE PROQ"/>
    <property type="match status" value="1"/>
</dbReference>
<feature type="compositionally biased region" description="Basic and acidic residues" evidence="4">
    <location>
        <begin position="135"/>
        <end position="154"/>
    </location>
</feature>
<dbReference type="GO" id="GO:0010608">
    <property type="term" value="P:post-transcriptional regulation of gene expression"/>
    <property type="evidence" value="ECO:0007669"/>
    <property type="project" value="InterPro"/>
</dbReference>
<dbReference type="STRING" id="406100.SAMN04488052_10988"/>
<evidence type="ECO:0000256" key="1">
    <source>
        <dbReference type="ARBA" id="ARBA00022490"/>
    </source>
</evidence>
<evidence type="ECO:0000313" key="6">
    <source>
        <dbReference type="EMBL" id="SEP09647.1"/>
    </source>
</evidence>
<evidence type="ECO:0000256" key="2">
    <source>
        <dbReference type="ARBA" id="ARBA00022884"/>
    </source>
</evidence>
<dbReference type="InterPro" id="IPR016103">
    <property type="entry name" value="ProQ/FinO"/>
</dbReference>
<dbReference type="SUPFAM" id="SSF48657">
    <property type="entry name" value="FinO-like"/>
    <property type="match status" value="1"/>
</dbReference>
<feature type="region of interest" description="Disordered" evidence="4">
    <location>
        <begin position="107"/>
        <end position="154"/>
    </location>
</feature>
<evidence type="ECO:0000256" key="3">
    <source>
        <dbReference type="ARBA" id="ARBA00023186"/>
    </source>
</evidence>
<dbReference type="Proteomes" id="UP000199657">
    <property type="component" value="Unassembled WGS sequence"/>
</dbReference>
<accession>A0A1H8V345</accession>
<keyword evidence="1" id="KW-0963">Cytoplasm</keyword>
<dbReference type="AlphaFoldDB" id="A0A1H8V345"/>
<gene>
    <name evidence="6" type="ORF">SAMN04488052_10988</name>
</gene>
<dbReference type="EMBL" id="FOEG01000009">
    <property type="protein sequence ID" value="SEP09647.1"/>
    <property type="molecule type" value="Genomic_DNA"/>
</dbReference>
<feature type="compositionally biased region" description="Basic and acidic residues" evidence="4">
    <location>
        <begin position="107"/>
        <end position="116"/>
    </location>
</feature>
<proteinExistence type="predicted"/>
<keyword evidence="3" id="KW-0143">Chaperone</keyword>
<evidence type="ECO:0000259" key="5">
    <source>
        <dbReference type="SMART" id="SM00945"/>
    </source>
</evidence>
<dbReference type="InterPro" id="IPR023529">
    <property type="entry name" value="ProQ"/>
</dbReference>
<keyword evidence="2" id="KW-0694">RNA-binding</keyword>
<feature type="compositionally biased region" description="Basic residues" evidence="4">
    <location>
        <begin position="117"/>
        <end position="134"/>
    </location>
</feature>
<dbReference type="InterPro" id="IPR036442">
    <property type="entry name" value="ProQ/FinO_sf"/>
</dbReference>
<organism evidence="6 7">
    <name type="scientific">Aquisalimonas asiatica</name>
    <dbReference type="NCBI Taxonomy" id="406100"/>
    <lineage>
        <taxon>Bacteria</taxon>
        <taxon>Pseudomonadati</taxon>
        <taxon>Pseudomonadota</taxon>
        <taxon>Gammaproteobacteria</taxon>
        <taxon>Chromatiales</taxon>
        <taxon>Ectothiorhodospiraceae</taxon>
        <taxon>Aquisalimonas</taxon>
    </lineage>
</organism>
<dbReference type="Gene3D" id="1.10.1710.10">
    <property type="entry name" value="ProQ/FinO domain"/>
    <property type="match status" value="1"/>
</dbReference>
<keyword evidence="7" id="KW-1185">Reference proteome</keyword>
<feature type="domain" description="ProQ/FinO" evidence="5">
    <location>
        <begin position="10"/>
        <end position="128"/>
    </location>
</feature>
<dbReference type="PANTHER" id="PTHR38106:SF1">
    <property type="entry name" value="RNA CHAPERONE PROQ"/>
    <property type="match status" value="1"/>
</dbReference>
<dbReference type="OrthoDB" id="8421419at2"/>